<dbReference type="SUPFAM" id="SSF55961">
    <property type="entry name" value="Bet v1-like"/>
    <property type="match status" value="2"/>
</dbReference>
<comment type="similarity">
    <text evidence="1">Belongs to the BetVI family.</text>
</comment>
<dbReference type="Gene3D" id="3.30.530.20">
    <property type="match status" value="2"/>
</dbReference>
<dbReference type="PANTHER" id="PTHR31213">
    <property type="entry name" value="OS08G0374000 PROTEIN-RELATED"/>
    <property type="match status" value="1"/>
</dbReference>
<dbReference type="Pfam" id="PF00407">
    <property type="entry name" value="Bet_v_1"/>
    <property type="match status" value="1"/>
</dbReference>
<dbReference type="PANTHER" id="PTHR31213:SF70">
    <property type="entry name" value="MAJOR ALLERGEN PRU AR 1-LIKE"/>
    <property type="match status" value="1"/>
</dbReference>
<gene>
    <name evidence="3" type="ORF">F0562_035455</name>
</gene>
<dbReference type="InterPro" id="IPR050279">
    <property type="entry name" value="Plant_def-hormone_signal"/>
</dbReference>
<name>A0A5J5AD38_9ASTE</name>
<proteinExistence type="inferred from homology"/>
<dbReference type="EMBL" id="CM018045">
    <property type="protein sequence ID" value="KAA8527676.1"/>
    <property type="molecule type" value="Genomic_DNA"/>
</dbReference>
<dbReference type="GO" id="GO:0038023">
    <property type="term" value="F:signaling receptor activity"/>
    <property type="evidence" value="ECO:0007669"/>
    <property type="project" value="InterPro"/>
</dbReference>
<dbReference type="InterPro" id="IPR023393">
    <property type="entry name" value="START-like_dom_sf"/>
</dbReference>
<dbReference type="OrthoDB" id="1880172at2759"/>
<dbReference type="GO" id="GO:0005634">
    <property type="term" value="C:nucleus"/>
    <property type="evidence" value="ECO:0007669"/>
    <property type="project" value="TreeGrafter"/>
</dbReference>
<evidence type="ECO:0000259" key="2">
    <source>
        <dbReference type="Pfam" id="PF00407"/>
    </source>
</evidence>
<dbReference type="GO" id="GO:0010427">
    <property type="term" value="F:abscisic acid binding"/>
    <property type="evidence" value="ECO:0007669"/>
    <property type="project" value="InterPro"/>
</dbReference>
<dbReference type="InterPro" id="IPR024949">
    <property type="entry name" value="Bet_v_I_allergen"/>
</dbReference>
<dbReference type="GO" id="GO:0005737">
    <property type="term" value="C:cytoplasm"/>
    <property type="evidence" value="ECO:0007669"/>
    <property type="project" value="TreeGrafter"/>
</dbReference>
<sequence length="158" mass="18070">MKHLIEELNEETYTYKYTLVEGDALKDKFEKISFEVQLEASSDGGTISKMKSKYYTKGGNFSYMKHYIDELNEKTYTYKYTLIEGDALMDKLEKISFEVKLEAAPNGGTISKMTSKYYPKGDFVLTEDEIKAGKEKALGMYKVVEAYLQENPDAYACA</sequence>
<reference evidence="3 4" key="1">
    <citation type="submission" date="2019-09" db="EMBL/GenBank/DDBJ databases">
        <title>A chromosome-level genome assembly of the Chinese tupelo Nyssa sinensis.</title>
        <authorList>
            <person name="Yang X."/>
            <person name="Kang M."/>
            <person name="Yang Y."/>
            <person name="Xiong H."/>
            <person name="Wang M."/>
            <person name="Zhang Z."/>
            <person name="Wang Z."/>
            <person name="Wu H."/>
            <person name="Ma T."/>
            <person name="Liu J."/>
            <person name="Xi Z."/>
        </authorList>
    </citation>
    <scope>NUCLEOTIDE SEQUENCE [LARGE SCALE GENOMIC DNA]</scope>
    <source>
        <strain evidence="3">J267</strain>
        <tissue evidence="3">Leaf</tissue>
    </source>
</reference>
<dbReference type="PRINTS" id="PR00634">
    <property type="entry name" value="BETALLERGEN"/>
</dbReference>
<evidence type="ECO:0000256" key="1">
    <source>
        <dbReference type="ARBA" id="ARBA00009744"/>
    </source>
</evidence>
<dbReference type="GO" id="GO:0009738">
    <property type="term" value="P:abscisic acid-activated signaling pathway"/>
    <property type="evidence" value="ECO:0007669"/>
    <property type="project" value="InterPro"/>
</dbReference>
<dbReference type="AlphaFoldDB" id="A0A5J5AD38"/>
<keyword evidence="4" id="KW-1185">Reference proteome</keyword>
<dbReference type="InterPro" id="IPR000916">
    <property type="entry name" value="Bet_v_I/MLP"/>
</dbReference>
<dbReference type="FunFam" id="3.30.530.20:FF:000007">
    <property type="entry name" value="Major pollen allergen Bet v 1-A"/>
    <property type="match status" value="1"/>
</dbReference>
<evidence type="ECO:0000313" key="3">
    <source>
        <dbReference type="EMBL" id="KAA8527676.1"/>
    </source>
</evidence>
<dbReference type="GO" id="GO:0006952">
    <property type="term" value="P:defense response"/>
    <property type="evidence" value="ECO:0007669"/>
    <property type="project" value="InterPro"/>
</dbReference>
<dbReference type="Proteomes" id="UP000325577">
    <property type="component" value="Linkage Group LG21"/>
</dbReference>
<protein>
    <recommendedName>
        <fullName evidence="2">Bet v I/Major latex protein domain-containing protein</fullName>
    </recommendedName>
</protein>
<feature type="domain" description="Bet v I/Major latex protein" evidence="2">
    <location>
        <begin position="48"/>
        <end position="149"/>
    </location>
</feature>
<accession>A0A5J5AD38</accession>
<evidence type="ECO:0000313" key="4">
    <source>
        <dbReference type="Proteomes" id="UP000325577"/>
    </source>
</evidence>
<organism evidence="3 4">
    <name type="scientific">Nyssa sinensis</name>
    <dbReference type="NCBI Taxonomy" id="561372"/>
    <lineage>
        <taxon>Eukaryota</taxon>
        <taxon>Viridiplantae</taxon>
        <taxon>Streptophyta</taxon>
        <taxon>Embryophyta</taxon>
        <taxon>Tracheophyta</taxon>
        <taxon>Spermatophyta</taxon>
        <taxon>Magnoliopsida</taxon>
        <taxon>eudicotyledons</taxon>
        <taxon>Gunneridae</taxon>
        <taxon>Pentapetalae</taxon>
        <taxon>asterids</taxon>
        <taxon>Cornales</taxon>
        <taxon>Nyssaceae</taxon>
        <taxon>Nyssa</taxon>
    </lineage>
</organism>
<dbReference type="CDD" id="cd07816">
    <property type="entry name" value="Bet_v1-like"/>
    <property type="match status" value="1"/>
</dbReference>
<dbReference type="GO" id="GO:0004864">
    <property type="term" value="F:protein phosphatase inhibitor activity"/>
    <property type="evidence" value="ECO:0007669"/>
    <property type="project" value="InterPro"/>
</dbReference>